<protein>
    <submittedName>
        <fullName evidence="2">Uncharacterized protein</fullName>
    </submittedName>
</protein>
<accession>A0A4Z0ZZK1</accession>
<dbReference type="Proteomes" id="UP000297567">
    <property type="component" value="Unassembled WGS sequence"/>
</dbReference>
<keyword evidence="1" id="KW-1133">Transmembrane helix</keyword>
<organism evidence="2 3">
    <name type="scientific">Leptospira jelokensis</name>
    <dbReference type="NCBI Taxonomy" id="2484931"/>
    <lineage>
        <taxon>Bacteria</taxon>
        <taxon>Pseudomonadati</taxon>
        <taxon>Spirochaetota</taxon>
        <taxon>Spirochaetia</taxon>
        <taxon>Leptospirales</taxon>
        <taxon>Leptospiraceae</taxon>
        <taxon>Leptospira</taxon>
    </lineage>
</organism>
<dbReference type="RefSeq" id="WP_135645286.1">
    <property type="nucleotide sequence ID" value="NZ_RQGH01000039.1"/>
</dbReference>
<name>A0A4Z0ZZK1_9LEPT</name>
<keyword evidence="3" id="KW-1185">Reference proteome</keyword>
<comment type="caution">
    <text evidence="2">The sequence shown here is derived from an EMBL/GenBank/DDBJ whole genome shotgun (WGS) entry which is preliminary data.</text>
</comment>
<reference evidence="2" key="1">
    <citation type="journal article" date="2019" name="PLoS Negl. Trop. Dis.">
        <title>Revisiting the worldwide diversity of Leptospira species in the environment.</title>
        <authorList>
            <person name="Vincent A.T."/>
            <person name="Schiettekatte O."/>
            <person name="Bourhy P."/>
            <person name="Veyrier F.J."/>
            <person name="Picardeau M."/>
        </authorList>
    </citation>
    <scope>NUCLEOTIDE SEQUENCE [LARGE SCALE GENOMIC DNA]</scope>
    <source>
        <strain evidence="2">201702451</strain>
    </source>
</reference>
<evidence type="ECO:0000313" key="3">
    <source>
        <dbReference type="Proteomes" id="UP000297567"/>
    </source>
</evidence>
<sequence length="212" mass="24878">MFPEKPIWIWKGNPEFVLLQLVGLILFFYYAFRISAYFTHRFELIQMHKKRLDRLAFKAGCNQGERSLLQSFYNQLDRRHRVLLAHNHAKEYLRAHLLQFVSHLDKEEERTFLSLVAKFLGTAKDKSPAFGIREFVLVHWGRESYLAQVVDPGTAEVRIRFSPTKRNGGAPSQTKVTVFREPKGFRSIQGSVEMETSSTFYFRPHETREPPE</sequence>
<keyword evidence="1" id="KW-0472">Membrane</keyword>
<gene>
    <name evidence="2" type="ORF">EHQ62_17665</name>
</gene>
<evidence type="ECO:0000313" key="2">
    <source>
        <dbReference type="EMBL" id="TGL57782.1"/>
    </source>
</evidence>
<dbReference type="EMBL" id="RQGH01000039">
    <property type="protein sequence ID" value="TGL57782.1"/>
    <property type="molecule type" value="Genomic_DNA"/>
</dbReference>
<proteinExistence type="predicted"/>
<evidence type="ECO:0000256" key="1">
    <source>
        <dbReference type="SAM" id="Phobius"/>
    </source>
</evidence>
<dbReference type="AlphaFoldDB" id="A0A4Z0ZZK1"/>
<feature type="transmembrane region" description="Helical" evidence="1">
    <location>
        <begin position="16"/>
        <end position="32"/>
    </location>
</feature>
<keyword evidence="1" id="KW-0812">Transmembrane</keyword>